<keyword evidence="2" id="KW-1185">Reference proteome</keyword>
<gene>
    <name evidence="1" type="ORF">ANN_20854</name>
</gene>
<dbReference type="EMBL" id="JAJSOF020000029">
    <property type="protein sequence ID" value="KAJ4432238.1"/>
    <property type="molecule type" value="Genomic_DNA"/>
</dbReference>
<accession>A0ABQ8SDS8</accession>
<reference evidence="1 2" key="1">
    <citation type="journal article" date="2022" name="Allergy">
        <title>Genome assembly and annotation of Periplaneta americana reveal a comprehensive cockroach allergen profile.</title>
        <authorList>
            <person name="Wang L."/>
            <person name="Xiong Q."/>
            <person name="Saelim N."/>
            <person name="Wang L."/>
            <person name="Nong W."/>
            <person name="Wan A.T."/>
            <person name="Shi M."/>
            <person name="Liu X."/>
            <person name="Cao Q."/>
            <person name="Hui J.H.L."/>
            <person name="Sookrung N."/>
            <person name="Leung T.F."/>
            <person name="Tungtrongchitr A."/>
            <person name="Tsui S.K.W."/>
        </authorList>
    </citation>
    <scope>NUCLEOTIDE SEQUENCE [LARGE SCALE GENOMIC DNA]</scope>
    <source>
        <strain evidence="1">PWHHKU_190912</strain>
    </source>
</reference>
<comment type="caution">
    <text evidence="1">The sequence shown here is derived from an EMBL/GenBank/DDBJ whole genome shotgun (WGS) entry which is preliminary data.</text>
</comment>
<proteinExistence type="predicted"/>
<organism evidence="1 2">
    <name type="scientific">Periplaneta americana</name>
    <name type="common">American cockroach</name>
    <name type="synonym">Blatta americana</name>
    <dbReference type="NCBI Taxonomy" id="6978"/>
    <lineage>
        <taxon>Eukaryota</taxon>
        <taxon>Metazoa</taxon>
        <taxon>Ecdysozoa</taxon>
        <taxon>Arthropoda</taxon>
        <taxon>Hexapoda</taxon>
        <taxon>Insecta</taxon>
        <taxon>Pterygota</taxon>
        <taxon>Neoptera</taxon>
        <taxon>Polyneoptera</taxon>
        <taxon>Dictyoptera</taxon>
        <taxon>Blattodea</taxon>
        <taxon>Blattoidea</taxon>
        <taxon>Blattidae</taxon>
        <taxon>Blattinae</taxon>
        <taxon>Periplaneta</taxon>
    </lineage>
</organism>
<evidence type="ECO:0000313" key="1">
    <source>
        <dbReference type="EMBL" id="KAJ4432238.1"/>
    </source>
</evidence>
<protein>
    <submittedName>
        <fullName evidence="1">Uncharacterized protein</fullName>
    </submittedName>
</protein>
<evidence type="ECO:0000313" key="2">
    <source>
        <dbReference type="Proteomes" id="UP001148838"/>
    </source>
</evidence>
<sequence length="88" mass="9301">MAGLCEGGNEPPGSLKAKEKMKLEIPLQETSQVATNEIASTSHKWPSGCRTVPDLSDTTPNTGESAAAHLADSDAPRETICILDLNPR</sequence>
<dbReference type="Proteomes" id="UP001148838">
    <property type="component" value="Unassembled WGS sequence"/>
</dbReference>
<name>A0ABQ8SDS8_PERAM</name>